<dbReference type="AlphaFoldDB" id="A0A0N5BIH3"/>
<sequence length="101" mass="11627">MEEIFDFFANYYSNTLNEPQLQVFISGLVNNQDTLIRGPQNRGRTLAAIITGLLKMDMEEDDGIIYKKTDNIVSEEKKDDVQSFSKNEGENDETSNEEKKR</sequence>
<dbReference type="WBParaSite" id="SPAL_0000575700.1">
    <property type="protein sequence ID" value="SPAL_0000575700.1"/>
    <property type="gene ID" value="SPAL_0000575700"/>
</dbReference>
<accession>A0A0N5BIH3</accession>
<keyword evidence="2" id="KW-1185">Reference proteome</keyword>
<evidence type="ECO:0000256" key="1">
    <source>
        <dbReference type="SAM" id="MobiDB-lite"/>
    </source>
</evidence>
<evidence type="ECO:0000313" key="3">
    <source>
        <dbReference type="WBParaSite" id="SPAL_0000575700.1"/>
    </source>
</evidence>
<name>A0A0N5BIH3_STREA</name>
<organism evidence="2 3">
    <name type="scientific">Strongyloides papillosus</name>
    <name type="common">Intestinal threadworm</name>
    <dbReference type="NCBI Taxonomy" id="174720"/>
    <lineage>
        <taxon>Eukaryota</taxon>
        <taxon>Metazoa</taxon>
        <taxon>Ecdysozoa</taxon>
        <taxon>Nematoda</taxon>
        <taxon>Chromadorea</taxon>
        <taxon>Rhabditida</taxon>
        <taxon>Tylenchina</taxon>
        <taxon>Panagrolaimomorpha</taxon>
        <taxon>Strongyloidoidea</taxon>
        <taxon>Strongyloididae</taxon>
        <taxon>Strongyloides</taxon>
    </lineage>
</organism>
<proteinExistence type="predicted"/>
<feature type="region of interest" description="Disordered" evidence="1">
    <location>
        <begin position="75"/>
        <end position="101"/>
    </location>
</feature>
<protein>
    <submittedName>
        <fullName evidence="3">NTF2 domain-containing protein</fullName>
    </submittedName>
</protein>
<evidence type="ECO:0000313" key="2">
    <source>
        <dbReference type="Proteomes" id="UP000046392"/>
    </source>
</evidence>
<reference evidence="3" key="1">
    <citation type="submission" date="2017-02" db="UniProtKB">
        <authorList>
            <consortium name="WormBaseParasite"/>
        </authorList>
    </citation>
    <scope>IDENTIFICATION</scope>
</reference>
<dbReference type="Proteomes" id="UP000046392">
    <property type="component" value="Unplaced"/>
</dbReference>